<dbReference type="InterPro" id="IPR001789">
    <property type="entry name" value="Sig_transdc_resp-reg_receiver"/>
</dbReference>
<protein>
    <recommendedName>
        <fullName evidence="4">Response regulatory domain-containing protein</fullName>
    </recommendedName>
</protein>
<evidence type="ECO:0000256" key="2">
    <source>
        <dbReference type="SAM" id="Coils"/>
    </source>
</evidence>
<dbReference type="PANTHER" id="PTHR44591">
    <property type="entry name" value="STRESS RESPONSE REGULATOR PROTEIN 1"/>
    <property type="match status" value="1"/>
</dbReference>
<dbReference type="PROSITE" id="PS50110">
    <property type="entry name" value="RESPONSE_REGULATORY"/>
    <property type="match status" value="1"/>
</dbReference>
<organism evidence="5">
    <name type="scientific">marine sediment metagenome</name>
    <dbReference type="NCBI Taxonomy" id="412755"/>
    <lineage>
        <taxon>unclassified sequences</taxon>
        <taxon>metagenomes</taxon>
        <taxon>ecological metagenomes</taxon>
    </lineage>
</organism>
<proteinExistence type="predicted"/>
<feature type="non-terminal residue" evidence="5">
    <location>
        <position position="267"/>
    </location>
</feature>
<feature type="domain" description="Response regulatory" evidence="4">
    <location>
        <begin position="35"/>
        <end position="150"/>
    </location>
</feature>
<keyword evidence="2" id="KW-0175">Coiled coil</keyword>
<dbReference type="GO" id="GO:0000160">
    <property type="term" value="P:phosphorelay signal transduction system"/>
    <property type="evidence" value="ECO:0007669"/>
    <property type="project" value="InterPro"/>
</dbReference>
<accession>X0VAH5</accession>
<evidence type="ECO:0000256" key="1">
    <source>
        <dbReference type="ARBA" id="ARBA00022553"/>
    </source>
</evidence>
<sequence length="267" mass="29213">APALRSGLPDGRGTAGDETGTGIVNDGVRAVETTKILVIDDDPRTIAQRTRYLENAGYDVVCANSGREGMKALEEIPDISAVLCDRAMPDMSGDAVLKQVEKRFPEVKFAMITGFGGIMKHSGDPLTQRTTVLSKPLSEEELLRAVKTLLGDTTTQEEDPTEETPAPGALDIEVPQVAQLKLDIKRALAHIEALLKDLDDLREKLDSFEIWTKEEEDATQLGEWLGHASRGGLVALKRLLTDDPMLRDYLRNPLSISANERKDALEP</sequence>
<feature type="region of interest" description="Disordered" evidence="3">
    <location>
        <begin position="1"/>
        <end position="21"/>
    </location>
</feature>
<dbReference type="Pfam" id="PF00072">
    <property type="entry name" value="Response_reg"/>
    <property type="match status" value="1"/>
</dbReference>
<evidence type="ECO:0000259" key="4">
    <source>
        <dbReference type="PROSITE" id="PS50110"/>
    </source>
</evidence>
<name>X0VAH5_9ZZZZ</name>
<dbReference type="SUPFAM" id="SSF52172">
    <property type="entry name" value="CheY-like"/>
    <property type="match status" value="1"/>
</dbReference>
<dbReference type="SMART" id="SM00448">
    <property type="entry name" value="REC"/>
    <property type="match status" value="1"/>
</dbReference>
<dbReference type="InterPro" id="IPR011006">
    <property type="entry name" value="CheY-like_superfamily"/>
</dbReference>
<comment type="caution">
    <text evidence="5">The sequence shown here is derived from an EMBL/GenBank/DDBJ whole genome shotgun (WGS) entry which is preliminary data.</text>
</comment>
<dbReference type="AlphaFoldDB" id="X0VAH5"/>
<gene>
    <name evidence="5" type="ORF">S01H1_40730</name>
</gene>
<dbReference type="InterPro" id="IPR050595">
    <property type="entry name" value="Bact_response_regulator"/>
</dbReference>
<reference evidence="5" key="1">
    <citation type="journal article" date="2014" name="Front. Microbiol.">
        <title>High frequency of phylogenetically diverse reductive dehalogenase-homologous genes in deep subseafloor sedimentary metagenomes.</title>
        <authorList>
            <person name="Kawai M."/>
            <person name="Futagami T."/>
            <person name="Toyoda A."/>
            <person name="Takaki Y."/>
            <person name="Nishi S."/>
            <person name="Hori S."/>
            <person name="Arai W."/>
            <person name="Tsubouchi T."/>
            <person name="Morono Y."/>
            <person name="Uchiyama I."/>
            <person name="Ito T."/>
            <person name="Fujiyama A."/>
            <person name="Inagaki F."/>
            <person name="Takami H."/>
        </authorList>
    </citation>
    <scope>NUCLEOTIDE SEQUENCE</scope>
    <source>
        <strain evidence="5">Expedition CK06-06</strain>
    </source>
</reference>
<keyword evidence="1" id="KW-0597">Phosphoprotein</keyword>
<dbReference type="PANTHER" id="PTHR44591:SF3">
    <property type="entry name" value="RESPONSE REGULATORY DOMAIN-CONTAINING PROTEIN"/>
    <property type="match status" value="1"/>
</dbReference>
<feature type="coiled-coil region" evidence="2">
    <location>
        <begin position="177"/>
        <end position="204"/>
    </location>
</feature>
<evidence type="ECO:0000313" key="5">
    <source>
        <dbReference type="EMBL" id="GAG08337.1"/>
    </source>
</evidence>
<evidence type="ECO:0000256" key="3">
    <source>
        <dbReference type="SAM" id="MobiDB-lite"/>
    </source>
</evidence>
<feature type="non-terminal residue" evidence="5">
    <location>
        <position position="1"/>
    </location>
</feature>
<dbReference type="Gene3D" id="3.40.50.2300">
    <property type="match status" value="1"/>
</dbReference>
<dbReference type="EMBL" id="BARS01025799">
    <property type="protein sequence ID" value="GAG08337.1"/>
    <property type="molecule type" value="Genomic_DNA"/>
</dbReference>